<evidence type="ECO:0000259" key="11">
    <source>
        <dbReference type="PROSITE" id="PS51733"/>
    </source>
</evidence>
<comment type="function">
    <text evidence="5 6 7">Catalyzes the transfer of endogenously produced octanoic acid from octanoyl-acyl-carrier-protein onto the lipoyl domains of lipoate-dependent enzymes. Lipoyl-ACP can also act as a substrate although octanoyl-ACP is likely to be the physiological substrate.</text>
</comment>
<comment type="caution">
    <text evidence="12">The sequence shown here is derived from an EMBL/GenBank/DDBJ whole genome shotgun (WGS) entry which is preliminary data.</text>
</comment>
<comment type="pathway">
    <text evidence="1 6 7">Protein modification; protein lipoylation via endogenous pathway; protein N(6)-(lipoyl)lysine from octanoyl-[acyl-carrier-protein]: step 1/2.</text>
</comment>
<comment type="miscellaneous">
    <text evidence="6">In the reaction, the free carboxyl group of octanoic acid is attached via an amide linkage to the epsilon-amino group of a specific lysine residue of lipoyl domains of lipoate-dependent enzymes.</text>
</comment>
<evidence type="ECO:0000313" key="13">
    <source>
        <dbReference type="Proteomes" id="UP000324575"/>
    </source>
</evidence>
<dbReference type="Gene3D" id="3.30.930.10">
    <property type="entry name" value="Bira Bifunctional Protein, Domain 2"/>
    <property type="match status" value="1"/>
</dbReference>
<dbReference type="PIRSF" id="PIRSF016262">
    <property type="entry name" value="LPLase"/>
    <property type="match status" value="1"/>
</dbReference>
<dbReference type="PROSITE" id="PS51733">
    <property type="entry name" value="BPL_LPL_CATALYTIC"/>
    <property type="match status" value="1"/>
</dbReference>
<dbReference type="SUPFAM" id="SSF55681">
    <property type="entry name" value="Class II aaRS and biotin synthetases"/>
    <property type="match status" value="1"/>
</dbReference>
<feature type="site" description="Lowers pKa of active site Cys" evidence="6 10">
    <location>
        <position position="149"/>
    </location>
</feature>
<evidence type="ECO:0000256" key="5">
    <source>
        <dbReference type="ARBA" id="ARBA00024732"/>
    </source>
</evidence>
<gene>
    <name evidence="6" type="primary">lipB</name>
    <name evidence="12" type="ORF">EZS26_002169</name>
</gene>
<dbReference type="InterPro" id="IPR045864">
    <property type="entry name" value="aa-tRNA-synth_II/BPL/LPL"/>
</dbReference>
<sequence length="220" mass="25185">METRRLDWGTIPYSTAFEQQKALFEATLQAKMAKQPTENRFIFCEHPHVITIGKNGLSSNLLFPEKTLKDKQVELFHVDRGGDVTYHGPGQIVGYPILDLDDFKIGLKEYIHRIEEMIIRTIAEYGIEGDRLDGATGVWLDKDNRRARKIAAIGVRSSRYVTMHGFALNVNTNLDYFQLINPCGFTDKGVTSMQKELNRPINMEEVKASLFKHFTELTFL</sequence>
<dbReference type="NCBIfam" id="TIGR00214">
    <property type="entry name" value="lipB"/>
    <property type="match status" value="1"/>
</dbReference>
<protein>
    <recommendedName>
        <fullName evidence="6 7">Octanoyltransferase</fullName>
        <ecNumber evidence="6 7">2.3.1.181</ecNumber>
    </recommendedName>
    <alternativeName>
        <fullName evidence="6">Lipoate-protein ligase B</fullName>
    </alternativeName>
    <alternativeName>
        <fullName evidence="6">Lipoyl/octanoyl transferase</fullName>
    </alternativeName>
    <alternativeName>
        <fullName evidence="6">Octanoyl-[acyl-carrier-protein]-protein N-octanoyltransferase</fullName>
    </alternativeName>
</protein>
<dbReference type="EMBL" id="SNRX01000015">
    <property type="protein sequence ID" value="KAA6301704.1"/>
    <property type="molecule type" value="Genomic_DNA"/>
</dbReference>
<dbReference type="PROSITE" id="PS01313">
    <property type="entry name" value="LIPB"/>
    <property type="match status" value="1"/>
</dbReference>
<evidence type="ECO:0000256" key="2">
    <source>
        <dbReference type="ARBA" id="ARBA00022490"/>
    </source>
</evidence>
<evidence type="ECO:0000256" key="3">
    <source>
        <dbReference type="ARBA" id="ARBA00022679"/>
    </source>
</evidence>
<evidence type="ECO:0000313" key="12">
    <source>
        <dbReference type="EMBL" id="KAA6301704.1"/>
    </source>
</evidence>
<feature type="domain" description="BPL/LPL catalytic" evidence="11">
    <location>
        <begin position="35"/>
        <end position="220"/>
    </location>
</feature>
<dbReference type="GO" id="GO:0033819">
    <property type="term" value="F:lipoyl(octanoyl) transferase activity"/>
    <property type="evidence" value="ECO:0007669"/>
    <property type="project" value="UniProtKB-EC"/>
</dbReference>
<evidence type="ECO:0000256" key="1">
    <source>
        <dbReference type="ARBA" id="ARBA00004821"/>
    </source>
</evidence>
<accession>A0A5M8NZX6</accession>
<dbReference type="InterPro" id="IPR000544">
    <property type="entry name" value="Octanoyltransferase"/>
</dbReference>
<feature type="binding site" evidence="6 9">
    <location>
        <begin position="80"/>
        <end position="87"/>
    </location>
    <ligand>
        <name>substrate</name>
    </ligand>
</feature>
<keyword evidence="2 6" id="KW-0963">Cytoplasm</keyword>
<dbReference type="PANTHER" id="PTHR10993:SF12">
    <property type="entry name" value="OCTANOYLTRANSFERASE"/>
    <property type="match status" value="1"/>
</dbReference>
<keyword evidence="4 6" id="KW-0012">Acyltransferase</keyword>
<keyword evidence="3 6" id="KW-0808">Transferase</keyword>
<comment type="catalytic activity">
    <reaction evidence="6 7">
        <text>octanoyl-[ACP] + L-lysyl-[protein] = N(6)-octanoyl-L-lysyl-[protein] + holo-[ACP] + H(+)</text>
        <dbReference type="Rhea" id="RHEA:17665"/>
        <dbReference type="Rhea" id="RHEA-COMP:9636"/>
        <dbReference type="Rhea" id="RHEA-COMP:9685"/>
        <dbReference type="Rhea" id="RHEA-COMP:9752"/>
        <dbReference type="Rhea" id="RHEA-COMP:9928"/>
        <dbReference type="ChEBI" id="CHEBI:15378"/>
        <dbReference type="ChEBI" id="CHEBI:29969"/>
        <dbReference type="ChEBI" id="CHEBI:64479"/>
        <dbReference type="ChEBI" id="CHEBI:78463"/>
        <dbReference type="ChEBI" id="CHEBI:78809"/>
        <dbReference type="EC" id="2.3.1.181"/>
    </reaction>
</comment>
<reference evidence="12 13" key="1">
    <citation type="submission" date="2019-03" db="EMBL/GenBank/DDBJ databases">
        <title>Single cell metagenomics reveals metabolic interactions within the superorganism composed of flagellate Streblomastix strix and complex community of Bacteroidetes bacteria on its surface.</title>
        <authorList>
            <person name="Treitli S.C."/>
            <person name="Kolisko M."/>
            <person name="Husnik F."/>
            <person name="Keeling P."/>
            <person name="Hampl V."/>
        </authorList>
    </citation>
    <scope>NUCLEOTIDE SEQUENCE [LARGE SCALE GENOMIC DNA]</scope>
    <source>
        <strain evidence="12">St1</strain>
    </source>
</reference>
<dbReference type="GO" id="GO:0009249">
    <property type="term" value="P:protein lipoylation"/>
    <property type="evidence" value="ECO:0007669"/>
    <property type="project" value="InterPro"/>
</dbReference>
<evidence type="ECO:0000256" key="4">
    <source>
        <dbReference type="ARBA" id="ARBA00023315"/>
    </source>
</evidence>
<dbReference type="InterPro" id="IPR020605">
    <property type="entry name" value="Octanoyltransferase_CS"/>
</dbReference>
<evidence type="ECO:0000256" key="9">
    <source>
        <dbReference type="PIRSR" id="PIRSR016262-2"/>
    </source>
</evidence>
<dbReference type="EC" id="2.3.1.181" evidence="6 7"/>
<dbReference type="UniPathway" id="UPA00538">
    <property type="reaction ID" value="UER00592"/>
</dbReference>
<dbReference type="Pfam" id="PF21948">
    <property type="entry name" value="LplA-B_cat"/>
    <property type="match status" value="1"/>
</dbReference>
<dbReference type="Proteomes" id="UP000324575">
    <property type="component" value="Unassembled WGS sequence"/>
</dbReference>
<evidence type="ECO:0000256" key="10">
    <source>
        <dbReference type="PIRSR" id="PIRSR016262-3"/>
    </source>
</evidence>
<dbReference type="HAMAP" id="MF_00013">
    <property type="entry name" value="LipB"/>
    <property type="match status" value="1"/>
</dbReference>
<evidence type="ECO:0000256" key="7">
    <source>
        <dbReference type="PIRNR" id="PIRNR016262"/>
    </source>
</evidence>
<dbReference type="CDD" id="cd16444">
    <property type="entry name" value="LipB"/>
    <property type="match status" value="1"/>
</dbReference>
<comment type="subcellular location">
    <subcellularLocation>
        <location evidence="6">Cytoplasm</location>
    </subcellularLocation>
</comment>
<dbReference type="InterPro" id="IPR004143">
    <property type="entry name" value="BPL_LPL_catalytic"/>
</dbReference>
<organism evidence="12 13">
    <name type="scientific">Candidatus Ordinivivax streblomastigis</name>
    <dbReference type="NCBI Taxonomy" id="2540710"/>
    <lineage>
        <taxon>Bacteria</taxon>
        <taxon>Pseudomonadati</taxon>
        <taxon>Bacteroidota</taxon>
        <taxon>Bacteroidia</taxon>
        <taxon>Bacteroidales</taxon>
        <taxon>Candidatus Ordinivivax</taxon>
    </lineage>
</organism>
<dbReference type="GO" id="GO:0005737">
    <property type="term" value="C:cytoplasm"/>
    <property type="evidence" value="ECO:0007669"/>
    <property type="project" value="UniProtKB-SubCell"/>
</dbReference>
<evidence type="ECO:0000256" key="8">
    <source>
        <dbReference type="PIRSR" id="PIRSR016262-1"/>
    </source>
</evidence>
<dbReference type="PANTHER" id="PTHR10993">
    <property type="entry name" value="OCTANOYLTRANSFERASE"/>
    <property type="match status" value="1"/>
</dbReference>
<proteinExistence type="inferred from homology"/>
<name>A0A5M8NZX6_9BACT</name>
<feature type="binding site" evidence="6 9">
    <location>
        <begin position="152"/>
        <end position="154"/>
    </location>
    <ligand>
        <name>substrate</name>
    </ligand>
</feature>
<dbReference type="NCBIfam" id="NF010925">
    <property type="entry name" value="PRK14345.1"/>
    <property type="match status" value="1"/>
</dbReference>
<feature type="active site" description="Acyl-thioester intermediate" evidence="6 8">
    <location>
        <position position="183"/>
    </location>
</feature>
<dbReference type="AlphaFoldDB" id="A0A5M8NZX6"/>
<dbReference type="FunFam" id="3.30.930.10:FF:000035">
    <property type="entry name" value="Putative lipoyltransferase 2, mitochondrial"/>
    <property type="match status" value="1"/>
</dbReference>
<comment type="similarity">
    <text evidence="6 7">Belongs to the LipB family.</text>
</comment>
<feature type="binding site" evidence="6 9">
    <location>
        <begin position="165"/>
        <end position="167"/>
    </location>
    <ligand>
        <name>substrate</name>
    </ligand>
</feature>
<evidence type="ECO:0000256" key="6">
    <source>
        <dbReference type="HAMAP-Rule" id="MF_00013"/>
    </source>
</evidence>